<dbReference type="Pfam" id="PF13618">
    <property type="entry name" value="Gluconate_2-dh3"/>
    <property type="match status" value="1"/>
</dbReference>
<keyword evidence="1" id="KW-0560">Oxidoreductase</keyword>
<evidence type="ECO:0000313" key="2">
    <source>
        <dbReference type="Proteomes" id="UP001226574"/>
    </source>
</evidence>
<comment type="caution">
    <text evidence="1">The sequence shown here is derived from an EMBL/GenBank/DDBJ whole genome shotgun (WGS) entry which is preliminary data.</text>
</comment>
<keyword evidence="2" id="KW-1185">Reference proteome</keyword>
<evidence type="ECO:0000313" key="1">
    <source>
        <dbReference type="EMBL" id="MDQ9093790.1"/>
    </source>
</evidence>
<dbReference type="GO" id="GO:0016491">
    <property type="term" value="F:oxidoreductase activity"/>
    <property type="evidence" value="ECO:0007669"/>
    <property type="project" value="UniProtKB-KW"/>
</dbReference>
<protein>
    <submittedName>
        <fullName evidence="1">Gluconate 2-dehydrogenase subunit 3 family protein</fullName>
        <ecNumber evidence="1">1.-.-.-</ecNumber>
    </submittedName>
</protein>
<sequence length="190" mass="21338">MSNINISRRVFIGASMYLVATPIWASVFNSANALAVFTESGQFFTADELTILTDIAEIMIPRTNQPGATDAHVINVLDGLMLSWAGVETKFRYKSIIKQVEQIALASFKSDYKSVSQSDRESLITELDKRAFADRTSELSISYRKLKEMIFHIFYTSEEANPNFMLVPGTYKGCISQDQLDLYHANGRVT</sequence>
<organism evidence="1 2">
    <name type="scientific">Pseudoalteromonas haloplanktis</name>
    <name type="common">Alteromonas haloplanktis</name>
    <dbReference type="NCBI Taxonomy" id="228"/>
    <lineage>
        <taxon>Bacteria</taxon>
        <taxon>Pseudomonadati</taxon>
        <taxon>Pseudomonadota</taxon>
        <taxon>Gammaproteobacteria</taxon>
        <taxon>Alteromonadales</taxon>
        <taxon>Pseudoalteromonadaceae</taxon>
        <taxon>Pseudoalteromonas</taxon>
    </lineage>
</organism>
<dbReference type="PROSITE" id="PS51318">
    <property type="entry name" value="TAT"/>
    <property type="match status" value="1"/>
</dbReference>
<dbReference type="Proteomes" id="UP001226574">
    <property type="component" value="Unassembled WGS sequence"/>
</dbReference>
<dbReference type="EMBL" id="JAVIFY010000020">
    <property type="protein sequence ID" value="MDQ9093790.1"/>
    <property type="molecule type" value="Genomic_DNA"/>
</dbReference>
<reference evidence="1 2" key="1">
    <citation type="submission" date="2023-08" db="EMBL/GenBank/DDBJ databases">
        <title>Pseudoalteromonas haloplanktis LL1 genome.</title>
        <authorList>
            <person name="Wu S."/>
        </authorList>
    </citation>
    <scope>NUCLEOTIDE SEQUENCE [LARGE SCALE GENOMIC DNA]</scope>
    <source>
        <strain evidence="1 2">LL1</strain>
    </source>
</reference>
<accession>A0ABU1BH90</accession>
<proteinExistence type="predicted"/>
<dbReference type="RefSeq" id="WP_138553944.1">
    <property type="nucleotide sequence ID" value="NZ_JAVIFY010000020.1"/>
</dbReference>
<gene>
    <name evidence="1" type="ORF">RC083_19640</name>
</gene>
<name>A0ABU1BH90_PSEHA</name>
<dbReference type="InterPro" id="IPR006311">
    <property type="entry name" value="TAT_signal"/>
</dbReference>
<dbReference type="EC" id="1.-.-.-" evidence="1"/>
<dbReference type="InterPro" id="IPR027056">
    <property type="entry name" value="Gluconate_2DH_su3"/>
</dbReference>